<reference evidence="4" key="1">
    <citation type="submission" date="2017-07" db="EMBL/GenBank/DDBJ databases">
        <title>Comparative genome mining reveals phylogenetic distribution patterns of secondary metabolites in Amycolatopsis.</title>
        <authorList>
            <person name="Adamek M."/>
            <person name="Alanjary M."/>
            <person name="Sales-Ortells H."/>
            <person name="Goodfellow M."/>
            <person name="Bull A.T."/>
            <person name="Kalinowski J."/>
            <person name="Ziemert N."/>
        </authorList>
    </citation>
    <scope>NUCLEOTIDE SEQUENCE [LARGE SCALE GENOMIC DNA]</scope>
    <source>
        <strain evidence="4">H5</strain>
    </source>
</reference>
<comment type="caution">
    <text evidence="3">The sequence shown here is derived from an EMBL/GenBank/DDBJ whole genome shotgun (WGS) entry which is preliminary data.</text>
</comment>
<dbReference type="RefSeq" id="WP_093953723.1">
    <property type="nucleotide sequence ID" value="NZ_NMUL01000068.1"/>
</dbReference>
<evidence type="ECO:0000313" key="3">
    <source>
        <dbReference type="EMBL" id="OXM59899.1"/>
    </source>
</evidence>
<feature type="region of interest" description="Disordered" evidence="2">
    <location>
        <begin position="1"/>
        <end position="21"/>
    </location>
</feature>
<proteinExistence type="predicted"/>
<gene>
    <name evidence="3" type="ORF">CF165_44975</name>
</gene>
<keyword evidence="1" id="KW-0175">Coiled coil</keyword>
<accession>A0A229SMJ3</accession>
<dbReference type="Proteomes" id="UP000215199">
    <property type="component" value="Unassembled WGS sequence"/>
</dbReference>
<dbReference type="AlphaFoldDB" id="A0A229SMJ3"/>
<dbReference type="OrthoDB" id="3635178at2"/>
<evidence type="ECO:0000256" key="1">
    <source>
        <dbReference type="SAM" id="Coils"/>
    </source>
</evidence>
<protein>
    <submittedName>
        <fullName evidence="3">Uncharacterized protein</fullName>
    </submittedName>
</protein>
<feature type="coiled-coil region" evidence="1">
    <location>
        <begin position="22"/>
        <end position="49"/>
    </location>
</feature>
<dbReference type="EMBL" id="NMUL01000068">
    <property type="protein sequence ID" value="OXM59899.1"/>
    <property type="molecule type" value="Genomic_DNA"/>
</dbReference>
<name>A0A229SMJ3_9PSEU</name>
<evidence type="ECO:0000313" key="4">
    <source>
        <dbReference type="Proteomes" id="UP000215199"/>
    </source>
</evidence>
<organism evidence="3 4">
    <name type="scientific">Amycolatopsis vastitatis</name>
    <dbReference type="NCBI Taxonomy" id="1905142"/>
    <lineage>
        <taxon>Bacteria</taxon>
        <taxon>Bacillati</taxon>
        <taxon>Actinomycetota</taxon>
        <taxon>Actinomycetes</taxon>
        <taxon>Pseudonocardiales</taxon>
        <taxon>Pseudonocardiaceae</taxon>
        <taxon>Amycolatopsis</taxon>
    </lineage>
</organism>
<sequence length="66" mass="7788">MDRAGDETDTPAFGHPAFRRDLTELSEAARDLDRRIDQHLERLRRERGQRLRAYDDIPDQRLRPSG</sequence>
<keyword evidence="4" id="KW-1185">Reference proteome</keyword>
<evidence type="ECO:0000256" key="2">
    <source>
        <dbReference type="SAM" id="MobiDB-lite"/>
    </source>
</evidence>